<name>J9FJ34_9ZZZZ</name>
<dbReference type="AlphaFoldDB" id="J9FJ34"/>
<evidence type="ECO:0000313" key="1">
    <source>
        <dbReference type="EMBL" id="EJW94926.1"/>
    </source>
</evidence>
<accession>J9FJ34</accession>
<organism evidence="1">
    <name type="scientific">gut metagenome</name>
    <dbReference type="NCBI Taxonomy" id="749906"/>
    <lineage>
        <taxon>unclassified sequences</taxon>
        <taxon>metagenomes</taxon>
        <taxon>organismal metagenomes</taxon>
    </lineage>
</organism>
<gene>
    <name evidence="1" type="ORF">EVA_16967</name>
</gene>
<comment type="caution">
    <text evidence="1">The sequence shown here is derived from an EMBL/GenBank/DDBJ whole genome shotgun (WGS) entry which is preliminary data.</text>
</comment>
<sequence>MDEFVFTLCLVVFHSYISTEVYFLGIFRTAELKRIAFF</sequence>
<dbReference type="EMBL" id="AMCI01006102">
    <property type="protein sequence ID" value="EJW94926.1"/>
    <property type="molecule type" value="Genomic_DNA"/>
</dbReference>
<proteinExistence type="predicted"/>
<reference evidence="1" key="1">
    <citation type="journal article" date="2012" name="PLoS ONE">
        <title>Gene sets for utilization of primary and secondary nutrition supplies in the distal gut of endangered iberian lynx.</title>
        <authorList>
            <person name="Alcaide M."/>
            <person name="Messina E."/>
            <person name="Richter M."/>
            <person name="Bargiela R."/>
            <person name="Peplies J."/>
            <person name="Huws S.A."/>
            <person name="Newbold C.J."/>
            <person name="Golyshin P.N."/>
            <person name="Simon M.A."/>
            <person name="Lopez G."/>
            <person name="Yakimov M.M."/>
            <person name="Ferrer M."/>
        </authorList>
    </citation>
    <scope>NUCLEOTIDE SEQUENCE</scope>
</reference>
<protein>
    <submittedName>
        <fullName evidence="1">Uncharacterized protein</fullName>
    </submittedName>
</protein>